<reference evidence="11 12" key="1">
    <citation type="submission" date="2016-10" db="EMBL/GenBank/DDBJ databases">
        <authorList>
            <person name="de Groot N.N."/>
        </authorList>
    </citation>
    <scope>NUCLEOTIDE SEQUENCE [LARGE SCALE GENOMIC DNA]</scope>
    <source>
        <strain evidence="11 12">HL3</strain>
    </source>
</reference>
<dbReference type="Pfam" id="PF00155">
    <property type="entry name" value="Aminotran_1_2"/>
    <property type="match status" value="1"/>
</dbReference>
<dbReference type="InterPro" id="IPR015424">
    <property type="entry name" value="PyrdxlP-dep_Trfase"/>
</dbReference>
<sequence>MSDITDYAAAGVRGLAPYKPGKPVAELQREYGVADAIKLASNENPLGASPRAREAAAATLDEAGIYPDGGGFALRGRIADHHGVAAEQVTLGNGSSDPLAFAVEVFVTPGDEVVYSAHAFALYPLLTQAAGARGVEVPTTAGYGHDLEAMAAAITDRTRVVFVANPNNPTGTRVGASALRNFLERVPGHTLAVVDEAYFEYARDLDSDYPDASAWLAEFPNLLVTRTFSKLHGLAGLRVGYGLSSPAVADLLNRVRPPFNVNAPAQAAALAAMDDAEHLAASLEANREGMAQLEAGLRERGLDWIPSVGNFLTFDTGGDAGEVHEALLRQGVILRPMGEYGLPRHLRATIGRTADNERLLTALDRALAETGRR</sequence>
<evidence type="ECO:0000256" key="4">
    <source>
        <dbReference type="ARBA" id="ARBA00011738"/>
    </source>
</evidence>
<evidence type="ECO:0000313" key="11">
    <source>
        <dbReference type="EMBL" id="SFD07641.1"/>
    </source>
</evidence>
<comment type="catalytic activity">
    <reaction evidence="8 9">
        <text>L-histidinol phosphate + 2-oxoglutarate = 3-(imidazol-4-yl)-2-oxopropyl phosphate + L-glutamate</text>
        <dbReference type="Rhea" id="RHEA:23744"/>
        <dbReference type="ChEBI" id="CHEBI:16810"/>
        <dbReference type="ChEBI" id="CHEBI:29985"/>
        <dbReference type="ChEBI" id="CHEBI:57766"/>
        <dbReference type="ChEBI" id="CHEBI:57980"/>
        <dbReference type="EC" id="2.6.1.9"/>
    </reaction>
</comment>
<evidence type="ECO:0000313" key="12">
    <source>
        <dbReference type="Proteomes" id="UP000198611"/>
    </source>
</evidence>
<comment type="subunit">
    <text evidence="4 9">Homodimer.</text>
</comment>
<keyword evidence="9" id="KW-0028">Amino-acid biosynthesis</keyword>
<dbReference type="InterPro" id="IPR015422">
    <property type="entry name" value="PyrdxlP-dep_Trfase_small"/>
</dbReference>
<dbReference type="EMBL" id="FOMJ01000001">
    <property type="protein sequence ID" value="SFD07641.1"/>
    <property type="molecule type" value="Genomic_DNA"/>
</dbReference>
<dbReference type="InterPro" id="IPR005861">
    <property type="entry name" value="HisP_aminotrans"/>
</dbReference>
<keyword evidence="9" id="KW-0368">Histidine biosynthesis</keyword>
<dbReference type="AlphaFoldDB" id="A0A1I1PCF9"/>
<keyword evidence="7 9" id="KW-0663">Pyridoxal phosphate</keyword>
<keyword evidence="6 9" id="KW-0808">Transferase</keyword>
<comment type="cofactor">
    <cofactor evidence="1 9">
        <name>pyridoxal 5'-phosphate</name>
        <dbReference type="ChEBI" id="CHEBI:597326"/>
    </cofactor>
</comment>
<dbReference type="GO" id="GO:0004400">
    <property type="term" value="F:histidinol-phosphate transaminase activity"/>
    <property type="evidence" value="ECO:0007669"/>
    <property type="project" value="UniProtKB-UniRule"/>
</dbReference>
<evidence type="ECO:0000259" key="10">
    <source>
        <dbReference type="Pfam" id="PF00155"/>
    </source>
</evidence>
<dbReference type="PANTHER" id="PTHR43643">
    <property type="entry name" value="HISTIDINOL-PHOSPHATE AMINOTRANSFERASE 2"/>
    <property type="match status" value="1"/>
</dbReference>
<comment type="similarity">
    <text evidence="3 9">Belongs to the class-II pyridoxal-phosphate-dependent aminotransferase family. Histidinol-phosphate aminotransferase subfamily.</text>
</comment>
<dbReference type="GO" id="GO:0000105">
    <property type="term" value="P:L-histidine biosynthetic process"/>
    <property type="evidence" value="ECO:0007669"/>
    <property type="project" value="UniProtKB-UniRule"/>
</dbReference>
<dbReference type="STRING" id="1123397.SAMN05660831_00727"/>
<protein>
    <recommendedName>
        <fullName evidence="9">Histidinol-phosphate aminotransferase</fullName>
        <ecNumber evidence="9">2.6.1.9</ecNumber>
    </recommendedName>
    <alternativeName>
        <fullName evidence="9">Imidazole acetol-phosphate transaminase</fullName>
    </alternativeName>
</protein>
<feature type="domain" description="Aminotransferase class I/classII large" evidence="10">
    <location>
        <begin position="35"/>
        <end position="363"/>
    </location>
</feature>
<dbReference type="PANTHER" id="PTHR43643:SF3">
    <property type="entry name" value="HISTIDINOL-PHOSPHATE AMINOTRANSFERASE"/>
    <property type="match status" value="1"/>
</dbReference>
<dbReference type="SUPFAM" id="SSF53383">
    <property type="entry name" value="PLP-dependent transferases"/>
    <property type="match status" value="1"/>
</dbReference>
<evidence type="ECO:0000256" key="1">
    <source>
        <dbReference type="ARBA" id="ARBA00001933"/>
    </source>
</evidence>
<evidence type="ECO:0000256" key="6">
    <source>
        <dbReference type="ARBA" id="ARBA00022679"/>
    </source>
</evidence>
<gene>
    <name evidence="9" type="primary">hisC</name>
    <name evidence="11" type="ORF">SAMN05660831_00727</name>
</gene>
<name>A0A1I1PCF9_9GAMM</name>
<evidence type="ECO:0000256" key="2">
    <source>
        <dbReference type="ARBA" id="ARBA00005011"/>
    </source>
</evidence>
<evidence type="ECO:0000256" key="5">
    <source>
        <dbReference type="ARBA" id="ARBA00022576"/>
    </source>
</evidence>
<dbReference type="GO" id="GO:0030170">
    <property type="term" value="F:pyridoxal phosphate binding"/>
    <property type="evidence" value="ECO:0007669"/>
    <property type="project" value="InterPro"/>
</dbReference>
<proteinExistence type="inferred from homology"/>
<keyword evidence="12" id="KW-1185">Reference proteome</keyword>
<feature type="modified residue" description="N6-(pyridoxal phosphate)lysine" evidence="9">
    <location>
        <position position="230"/>
    </location>
</feature>
<keyword evidence="5 9" id="KW-0032">Aminotransferase</keyword>
<dbReference type="HAMAP" id="MF_01023">
    <property type="entry name" value="HisC_aminotrans_2"/>
    <property type="match status" value="1"/>
</dbReference>
<evidence type="ECO:0000256" key="9">
    <source>
        <dbReference type="HAMAP-Rule" id="MF_01023"/>
    </source>
</evidence>
<evidence type="ECO:0000256" key="3">
    <source>
        <dbReference type="ARBA" id="ARBA00007970"/>
    </source>
</evidence>
<dbReference type="EC" id="2.6.1.9" evidence="9"/>
<dbReference type="NCBIfam" id="TIGR01141">
    <property type="entry name" value="hisC"/>
    <property type="match status" value="1"/>
</dbReference>
<comment type="pathway">
    <text evidence="2 9">Amino-acid biosynthesis; L-histidine biosynthesis; L-histidine from 5-phospho-alpha-D-ribose 1-diphosphate: step 7/9.</text>
</comment>
<dbReference type="Gene3D" id="3.90.1150.10">
    <property type="entry name" value="Aspartate Aminotransferase, domain 1"/>
    <property type="match status" value="1"/>
</dbReference>
<accession>A0A1I1PCF9</accession>
<evidence type="ECO:0000256" key="7">
    <source>
        <dbReference type="ARBA" id="ARBA00022898"/>
    </source>
</evidence>
<dbReference type="RefSeq" id="WP_093427355.1">
    <property type="nucleotide sequence ID" value="NZ_FOMJ01000001.1"/>
</dbReference>
<dbReference type="CDD" id="cd00609">
    <property type="entry name" value="AAT_like"/>
    <property type="match status" value="1"/>
</dbReference>
<dbReference type="InterPro" id="IPR015421">
    <property type="entry name" value="PyrdxlP-dep_Trfase_major"/>
</dbReference>
<dbReference type="Gene3D" id="3.40.640.10">
    <property type="entry name" value="Type I PLP-dependent aspartate aminotransferase-like (Major domain)"/>
    <property type="match status" value="1"/>
</dbReference>
<dbReference type="InterPro" id="IPR050106">
    <property type="entry name" value="HistidinolP_aminotransfase"/>
</dbReference>
<dbReference type="UniPathway" id="UPA00031">
    <property type="reaction ID" value="UER00012"/>
</dbReference>
<dbReference type="Proteomes" id="UP000198611">
    <property type="component" value="Unassembled WGS sequence"/>
</dbReference>
<evidence type="ECO:0000256" key="8">
    <source>
        <dbReference type="ARBA" id="ARBA00047481"/>
    </source>
</evidence>
<organism evidence="11 12">
    <name type="scientific">Thiohalospira halophila DSM 15071</name>
    <dbReference type="NCBI Taxonomy" id="1123397"/>
    <lineage>
        <taxon>Bacteria</taxon>
        <taxon>Pseudomonadati</taxon>
        <taxon>Pseudomonadota</taxon>
        <taxon>Gammaproteobacteria</taxon>
        <taxon>Thiohalospirales</taxon>
        <taxon>Thiohalospiraceae</taxon>
        <taxon>Thiohalospira</taxon>
    </lineage>
</organism>
<dbReference type="OrthoDB" id="9813612at2"/>
<dbReference type="InterPro" id="IPR004839">
    <property type="entry name" value="Aminotransferase_I/II_large"/>
</dbReference>